<dbReference type="InterPro" id="IPR004447">
    <property type="entry name" value="Peptidase_S41A"/>
</dbReference>
<dbReference type="CDD" id="cd07560">
    <property type="entry name" value="Peptidase_S41_CPP"/>
    <property type="match status" value="1"/>
</dbReference>
<dbReference type="Proteomes" id="UP000010310">
    <property type="component" value="Unassembled WGS sequence"/>
</dbReference>
<dbReference type="EC" id="3.4.21.-" evidence="7"/>
<evidence type="ECO:0000256" key="5">
    <source>
        <dbReference type="RuleBase" id="RU004404"/>
    </source>
</evidence>
<dbReference type="InterPro" id="IPR040573">
    <property type="entry name" value="TSP_N"/>
</dbReference>
<proteinExistence type="inferred from homology"/>
<dbReference type="InterPro" id="IPR020992">
    <property type="entry name" value="Tail_Prtase_C"/>
</dbReference>
<dbReference type="InterPro" id="IPR029045">
    <property type="entry name" value="ClpP/crotonase-like_dom_sf"/>
</dbReference>
<dbReference type="InterPro" id="IPR005151">
    <property type="entry name" value="Tail-specific_protease"/>
</dbReference>
<evidence type="ECO:0000259" key="6">
    <source>
        <dbReference type="PROSITE" id="PS50106"/>
    </source>
</evidence>
<comment type="similarity">
    <text evidence="1 5">Belongs to the peptidase S41A family.</text>
</comment>
<feature type="domain" description="PDZ" evidence="6">
    <location>
        <begin position="225"/>
        <end position="298"/>
    </location>
</feature>
<keyword evidence="3 5" id="KW-0378">Hydrolase</keyword>
<dbReference type="PANTHER" id="PTHR32060">
    <property type="entry name" value="TAIL-SPECIFIC PROTEASE"/>
    <property type="match status" value="1"/>
</dbReference>
<evidence type="ECO:0000313" key="8">
    <source>
        <dbReference type="Proteomes" id="UP000010310"/>
    </source>
</evidence>
<dbReference type="STRING" id="1208365.B273_0566"/>
<dbReference type="SMART" id="SM00245">
    <property type="entry name" value="TSPc"/>
    <property type="match status" value="1"/>
</dbReference>
<dbReference type="GO" id="GO:0004175">
    <property type="term" value="F:endopeptidase activity"/>
    <property type="evidence" value="ECO:0007669"/>
    <property type="project" value="TreeGrafter"/>
</dbReference>
<dbReference type="Pfam" id="PF11818">
    <property type="entry name" value="DUF3340"/>
    <property type="match status" value="1"/>
</dbReference>
<dbReference type="SUPFAM" id="SSF52096">
    <property type="entry name" value="ClpP/crotonase"/>
    <property type="match status" value="1"/>
</dbReference>
<organism evidence="7 8">
    <name type="scientific">SAR86 cluster bacterium SAR86E</name>
    <dbReference type="NCBI Taxonomy" id="1208365"/>
    <lineage>
        <taxon>Bacteria</taxon>
        <taxon>Pseudomonadati</taxon>
        <taxon>Pseudomonadota</taxon>
        <taxon>Gammaproteobacteria</taxon>
        <taxon>SAR86 cluster</taxon>
    </lineage>
</organism>
<keyword evidence="2 5" id="KW-0645">Protease</keyword>
<dbReference type="PATRIC" id="fig|1208365.4.peg.1160"/>
<sequence>MILCSFAVESKINIQISEEKELLSQEIYEKITNEHFFKDKSVANINSEIFRLLLKQLDSQKIYFTKYEVDSFQKKFRAFDSSMASKTRVTNNINLASFYELVNLYFNRLAETTNYQIREVKKNRFDFEEDESLQIDYEDAEWQKNKFLLRQTWKKLAKNDVLTSMLAEKDSSEAVEAIKKRYQNRLRRIMQRNEEDVFSIVMNNMTSFFDPHSSYFSPKSAEDFEMTMSLKLEGIGALLTTEDDYPVIVSVVPGGPAEKTGKINPDDKIVKITQVETPRPEPVDVVGWRIDEVVQLIRGESGTQVELEIIPAKTEDFSDRKFVTITREEVKLEEQAAKSSIIELEQNSQMIKIGIIDLPAFYIDFNAWRNRDPNYRSSSKDVQKILEDFNSQNVDGVIIDLRSNSGGSLYEANKLTGLFIASGATLQVKESNGSVRPWGDARAKQAWIKPMAVMVNRYSASASEIFAGAIQDYQRGIIIGQRTFGKGTVQKLDNLSSGQLKVTESKFYRVSGSGMQNKGIEPDIVLPSSWDIEEIGESSLDSALPWDQIKPVRFKRFKMNKDLISDIKNLHIDRVNKNPNLKYILDIRERYDAQKNKKTLSLNFKKREQEKYERQDWSLNTENKRRSSLDLEIFNSYQELKDFNENNEDTKKDIDIEKDYLLKEGAQILYDYMLLSKNILISKAA</sequence>
<dbReference type="PROSITE" id="PS50106">
    <property type="entry name" value="PDZ"/>
    <property type="match status" value="1"/>
</dbReference>
<dbReference type="Pfam" id="PF17804">
    <property type="entry name" value="TSP_NTD"/>
    <property type="match status" value="1"/>
</dbReference>
<dbReference type="EMBL" id="AMWX01000012">
    <property type="protein sequence ID" value="EKO36044.1"/>
    <property type="molecule type" value="Genomic_DNA"/>
</dbReference>
<dbReference type="PANTHER" id="PTHR32060:SF22">
    <property type="entry name" value="CARBOXYL-TERMINAL-PROCESSING PEPTIDASE 3, CHLOROPLASTIC"/>
    <property type="match status" value="1"/>
</dbReference>
<dbReference type="Gene3D" id="2.30.42.10">
    <property type="match status" value="1"/>
</dbReference>
<evidence type="ECO:0000256" key="3">
    <source>
        <dbReference type="ARBA" id="ARBA00022801"/>
    </source>
</evidence>
<dbReference type="MEROPS" id="S41.001"/>
<dbReference type="Gene3D" id="3.90.226.10">
    <property type="entry name" value="2-enoyl-CoA Hydratase, Chain A, domain 1"/>
    <property type="match status" value="1"/>
</dbReference>
<comment type="caution">
    <text evidence="7">The sequence shown here is derived from an EMBL/GenBank/DDBJ whole genome shotgun (WGS) entry which is preliminary data.</text>
</comment>
<dbReference type="GO" id="GO:0030288">
    <property type="term" value="C:outer membrane-bounded periplasmic space"/>
    <property type="evidence" value="ECO:0007669"/>
    <property type="project" value="TreeGrafter"/>
</dbReference>
<evidence type="ECO:0000256" key="4">
    <source>
        <dbReference type="ARBA" id="ARBA00022825"/>
    </source>
</evidence>
<keyword evidence="8" id="KW-1185">Reference proteome</keyword>
<evidence type="ECO:0000313" key="7">
    <source>
        <dbReference type="EMBL" id="EKO36044.1"/>
    </source>
</evidence>
<dbReference type="NCBIfam" id="TIGR00225">
    <property type="entry name" value="prc"/>
    <property type="match status" value="1"/>
</dbReference>
<dbReference type="GO" id="GO:0007165">
    <property type="term" value="P:signal transduction"/>
    <property type="evidence" value="ECO:0007669"/>
    <property type="project" value="TreeGrafter"/>
</dbReference>
<dbReference type="GO" id="GO:0008236">
    <property type="term" value="F:serine-type peptidase activity"/>
    <property type="evidence" value="ECO:0007669"/>
    <property type="project" value="UniProtKB-KW"/>
</dbReference>
<dbReference type="InterPro" id="IPR036034">
    <property type="entry name" value="PDZ_sf"/>
</dbReference>
<keyword evidence="4 5" id="KW-0720">Serine protease</keyword>
<accession>K6G4B7</accession>
<dbReference type="GO" id="GO:0006508">
    <property type="term" value="P:proteolysis"/>
    <property type="evidence" value="ECO:0007669"/>
    <property type="project" value="UniProtKB-KW"/>
</dbReference>
<dbReference type="AlphaFoldDB" id="K6G4B7"/>
<name>K6G4B7_9GAMM</name>
<dbReference type="FunFam" id="3.90.226.10:FF:000090">
    <property type="entry name" value="Tail-specific protease"/>
    <property type="match status" value="1"/>
</dbReference>
<dbReference type="SUPFAM" id="SSF50156">
    <property type="entry name" value="PDZ domain-like"/>
    <property type="match status" value="1"/>
</dbReference>
<protein>
    <submittedName>
        <fullName evidence="7">Peptidase, S41 family</fullName>
        <ecNumber evidence="7">3.4.21.-</ecNumber>
    </submittedName>
</protein>
<dbReference type="InterPro" id="IPR001478">
    <property type="entry name" value="PDZ"/>
</dbReference>
<dbReference type="Pfam" id="PF03572">
    <property type="entry name" value="Peptidase_S41"/>
    <property type="match status" value="1"/>
</dbReference>
<evidence type="ECO:0000256" key="2">
    <source>
        <dbReference type="ARBA" id="ARBA00022670"/>
    </source>
</evidence>
<dbReference type="Pfam" id="PF00595">
    <property type="entry name" value="PDZ"/>
    <property type="match status" value="1"/>
</dbReference>
<gene>
    <name evidence="7" type="ORF">B273_0566</name>
</gene>
<dbReference type="CDD" id="cd06782">
    <property type="entry name" value="cpPDZ_CPP-like"/>
    <property type="match status" value="1"/>
</dbReference>
<dbReference type="SMART" id="SM00228">
    <property type="entry name" value="PDZ"/>
    <property type="match status" value="1"/>
</dbReference>
<evidence type="ECO:0000256" key="1">
    <source>
        <dbReference type="ARBA" id="ARBA00009179"/>
    </source>
</evidence>
<reference evidence="7 8" key="1">
    <citation type="submission" date="2012-09" db="EMBL/GenBank/DDBJ databases">
        <authorList>
            <person name="Dupont C.L."/>
            <person name="Rusch D.B."/>
            <person name="Lombardo M.-J."/>
            <person name="Novotny M."/>
            <person name="Yee-Greenbaum J."/>
            <person name="Laskin R."/>
        </authorList>
    </citation>
    <scope>NUCLEOTIDE SEQUENCE [LARGE SCALE GENOMIC DNA]</scope>
    <source>
        <strain evidence="7">SAR86E</strain>
    </source>
</reference>